<evidence type="ECO:0000259" key="3">
    <source>
        <dbReference type="Pfam" id="PF05065"/>
    </source>
</evidence>
<dbReference type="NCBIfam" id="TIGR01554">
    <property type="entry name" value="major_cap_HK97"/>
    <property type="match status" value="1"/>
</dbReference>
<dbReference type="Gene3D" id="3.30.2400.10">
    <property type="entry name" value="Major capsid protein gp5"/>
    <property type="match status" value="1"/>
</dbReference>
<dbReference type="EMBL" id="LAZR01010168">
    <property type="protein sequence ID" value="KKM68427.1"/>
    <property type="molecule type" value="Genomic_DNA"/>
</dbReference>
<comment type="caution">
    <text evidence="4">The sequence shown here is derived from an EMBL/GenBank/DDBJ whole genome shotgun (WGS) entry which is preliminary data.</text>
</comment>
<gene>
    <name evidence="4" type="ORF">LCGC14_1460970</name>
</gene>
<dbReference type="GO" id="GO:0044423">
    <property type="term" value="C:virion component"/>
    <property type="evidence" value="ECO:0007669"/>
    <property type="project" value="UniProtKB-KW"/>
</dbReference>
<dbReference type="InterPro" id="IPR024455">
    <property type="entry name" value="Phage_capsid"/>
</dbReference>
<protein>
    <recommendedName>
        <fullName evidence="3">Phage capsid-like C-terminal domain-containing protein</fullName>
    </recommendedName>
</protein>
<reference evidence="4" key="1">
    <citation type="journal article" date="2015" name="Nature">
        <title>Complex archaea that bridge the gap between prokaryotes and eukaryotes.</title>
        <authorList>
            <person name="Spang A."/>
            <person name="Saw J.H."/>
            <person name="Jorgensen S.L."/>
            <person name="Zaremba-Niedzwiedzka K."/>
            <person name="Martijn J."/>
            <person name="Lind A.E."/>
            <person name="van Eijk R."/>
            <person name="Schleper C."/>
            <person name="Guy L."/>
            <person name="Ettema T.J."/>
        </authorList>
    </citation>
    <scope>NUCLEOTIDE SEQUENCE</scope>
</reference>
<comment type="subcellular location">
    <subcellularLocation>
        <location evidence="1">Virion</location>
    </subcellularLocation>
</comment>
<proteinExistence type="predicted"/>
<evidence type="ECO:0000256" key="1">
    <source>
        <dbReference type="ARBA" id="ARBA00004328"/>
    </source>
</evidence>
<accession>A0A0F9MH46</accession>
<dbReference type="SUPFAM" id="SSF56563">
    <property type="entry name" value="Major capsid protein gp5"/>
    <property type="match status" value="1"/>
</dbReference>
<dbReference type="AlphaFoldDB" id="A0A0F9MH46"/>
<evidence type="ECO:0000256" key="2">
    <source>
        <dbReference type="ARBA" id="ARBA00022844"/>
    </source>
</evidence>
<dbReference type="InterPro" id="IPR054612">
    <property type="entry name" value="Phage_capsid-like_C"/>
</dbReference>
<name>A0A0F9MH46_9ZZZZ</name>
<sequence length="438" mass="48419">MDKEITEKEFDKYVEEKVNSVVVKTIEEKADEILKETVSPYIAAQLKEHFDDALAKSKEQLLIDPEALTAQAKADEFQSGGEFLKAVRIARDRKIFDPRLTFMNDKGAVTRQPLTEEQKTAGHMEIGDDSQGGFLVPEVYQATLYEIALETAIVRPNGATILPMTSDSLKIPTIVDTTHATTVYGGVQVIWTGENVQKTPTKPAFGQFELTPHKLAGMTFSSNELLDDSMIALETLITRMFGSSMGYFEDDAFLQGTGAGQPLGIINCNCTINNFRETTNAVTYQDIVEMWARLLPGSHDTAVWVINPEVLPHLMQIGAGVGALARAAGMNLIWINRNMGAASPIPGTIFGRPFFMSEKMSALGTAGDIGLYDMKYYLIGDRQRVTIDASTHLRFDYDETAWRFVLRVAGMCWPQSAITPRRGTATRSPFVQLHANTS</sequence>
<keyword evidence="2" id="KW-0946">Virion</keyword>
<dbReference type="Pfam" id="PF05065">
    <property type="entry name" value="Phage_capsid"/>
    <property type="match status" value="1"/>
</dbReference>
<evidence type="ECO:0000313" key="4">
    <source>
        <dbReference type="EMBL" id="KKM68427.1"/>
    </source>
</evidence>
<feature type="domain" description="Phage capsid-like C-terminal" evidence="3">
    <location>
        <begin position="132"/>
        <end position="418"/>
    </location>
</feature>
<organism evidence="4">
    <name type="scientific">marine sediment metagenome</name>
    <dbReference type="NCBI Taxonomy" id="412755"/>
    <lineage>
        <taxon>unclassified sequences</taxon>
        <taxon>metagenomes</taxon>
        <taxon>ecological metagenomes</taxon>
    </lineage>
</organism>